<evidence type="ECO:0000313" key="3">
    <source>
        <dbReference type="Proteomes" id="UP000014200"/>
    </source>
</evidence>
<keyword evidence="1" id="KW-0472">Membrane</keyword>
<keyword evidence="3" id="KW-1185">Reference proteome</keyword>
<dbReference type="STRING" id="1235788.C802_00311"/>
<sequence>MCKNTPCFTIEVRSATAFLFFVAFHFGFLRTILIEIKLRTCKFKIFIKFRIGQFVPKWNKLDSLLLIFYGTFGAVLHKRIVGYGVLY</sequence>
<accession>R9IDG5</accession>
<organism evidence="2 3">
    <name type="scientific">Phocaeicola sartorii</name>
    <dbReference type="NCBI Taxonomy" id="671267"/>
    <lineage>
        <taxon>Bacteria</taxon>
        <taxon>Pseudomonadati</taxon>
        <taxon>Bacteroidota</taxon>
        <taxon>Bacteroidia</taxon>
        <taxon>Bacteroidales</taxon>
        <taxon>Bacteroidaceae</taxon>
        <taxon>Phocaeicola</taxon>
    </lineage>
</organism>
<name>R9IDG5_9BACT</name>
<reference evidence="2 3" key="1">
    <citation type="submission" date="2013-04" db="EMBL/GenBank/DDBJ databases">
        <title>The Genome Sequence of Bacteroides massiliensis dnLKV3.</title>
        <authorList>
            <consortium name="The Broad Institute Genomics Platform"/>
            <consortium name="The Broad Institute Genome Sequencing Center for Infectious Disease"/>
            <person name="Earl A."/>
            <person name="Xavier R."/>
            <person name="Kuhn K."/>
            <person name="Stappenbeck T."/>
            <person name="Walker B."/>
            <person name="Young S."/>
            <person name="Zeng Q."/>
            <person name="Gargeya S."/>
            <person name="Fitzgerald M."/>
            <person name="Haas B."/>
            <person name="Abouelleil A."/>
            <person name="Allen A.W."/>
            <person name="Alvarado L."/>
            <person name="Arachchi H.M."/>
            <person name="Berlin A.M."/>
            <person name="Chapman S.B."/>
            <person name="Gainer-Dewar J."/>
            <person name="Goldberg J."/>
            <person name="Griggs A."/>
            <person name="Gujja S."/>
            <person name="Hansen M."/>
            <person name="Howarth C."/>
            <person name="Imamovic A."/>
            <person name="Ireland A."/>
            <person name="Larimer J."/>
            <person name="McCowan C."/>
            <person name="Murphy C."/>
            <person name="Pearson M."/>
            <person name="Poon T.W."/>
            <person name="Priest M."/>
            <person name="Roberts A."/>
            <person name="Saif S."/>
            <person name="Shea T."/>
            <person name="Sisk P."/>
            <person name="Sykes S."/>
            <person name="Wortman J."/>
            <person name="Nusbaum C."/>
            <person name="Birren B."/>
        </authorList>
    </citation>
    <scope>NUCLEOTIDE SEQUENCE [LARGE SCALE GENOMIC DNA]</scope>
    <source>
        <strain evidence="3">dnLKV3</strain>
    </source>
</reference>
<keyword evidence="1" id="KW-0812">Transmembrane</keyword>
<feature type="transmembrane region" description="Helical" evidence="1">
    <location>
        <begin position="15"/>
        <end position="34"/>
    </location>
</feature>
<dbReference type="EMBL" id="ASSP01000003">
    <property type="protein sequence ID" value="EOS16632.1"/>
    <property type="molecule type" value="Genomic_DNA"/>
</dbReference>
<gene>
    <name evidence="2" type="ORF">C802_00311</name>
</gene>
<keyword evidence="1" id="KW-1133">Transmembrane helix</keyword>
<protein>
    <submittedName>
        <fullName evidence="2">Uncharacterized protein</fullName>
    </submittedName>
</protein>
<dbReference type="HOGENOM" id="CLU_2476879_0_0_10"/>
<evidence type="ECO:0000256" key="1">
    <source>
        <dbReference type="SAM" id="Phobius"/>
    </source>
</evidence>
<proteinExistence type="predicted"/>
<comment type="caution">
    <text evidence="2">The sequence shown here is derived from an EMBL/GenBank/DDBJ whole genome shotgun (WGS) entry which is preliminary data.</text>
</comment>
<dbReference type="Proteomes" id="UP000014200">
    <property type="component" value="Unassembled WGS sequence"/>
</dbReference>
<evidence type="ECO:0000313" key="2">
    <source>
        <dbReference type="EMBL" id="EOS16632.1"/>
    </source>
</evidence>
<dbReference type="AlphaFoldDB" id="R9IDG5"/>